<keyword evidence="1" id="KW-0436">Ligase</keyword>
<accession>A0A0M0JSD2</accession>
<dbReference type="AlphaFoldDB" id="A0A0M0JSD2"/>
<dbReference type="OrthoDB" id="550575at2759"/>
<evidence type="ECO:0000313" key="2">
    <source>
        <dbReference type="Proteomes" id="UP000037460"/>
    </source>
</evidence>
<evidence type="ECO:0000313" key="1">
    <source>
        <dbReference type="EMBL" id="KOO29242.1"/>
    </source>
</evidence>
<dbReference type="Gene3D" id="3.80.10.10">
    <property type="entry name" value="Ribonuclease Inhibitor"/>
    <property type="match status" value="3"/>
</dbReference>
<protein>
    <submittedName>
        <fullName evidence="1">Scf e3 ubiquitin ligase complex f-box protein grra</fullName>
    </submittedName>
</protein>
<dbReference type="SMART" id="SM00367">
    <property type="entry name" value="LRR_CC"/>
    <property type="match status" value="4"/>
</dbReference>
<dbReference type="GO" id="GO:0019005">
    <property type="term" value="C:SCF ubiquitin ligase complex"/>
    <property type="evidence" value="ECO:0007669"/>
    <property type="project" value="TreeGrafter"/>
</dbReference>
<keyword evidence="2" id="KW-1185">Reference proteome</keyword>
<dbReference type="InterPro" id="IPR032675">
    <property type="entry name" value="LRR_dom_sf"/>
</dbReference>
<dbReference type="InterPro" id="IPR006553">
    <property type="entry name" value="Leu-rich_rpt_Cys-con_subtyp"/>
</dbReference>
<dbReference type="GO" id="GO:0016874">
    <property type="term" value="F:ligase activity"/>
    <property type="evidence" value="ECO:0007669"/>
    <property type="project" value="UniProtKB-KW"/>
</dbReference>
<organism evidence="1 2">
    <name type="scientific">Chrysochromulina tobinii</name>
    <dbReference type="NCBI Taxonomy" id="1460289"/>
    <lineage>
        <taxon>Eukaryota</taxon>
        <taxon>Haptista</taxon>
        <taxon>Haptophyta</taxon>
        <taxon>Prymnesiophyceae</taxon>
        <taxon>Prymnesiales</taxon>
        <taxon>Chrysochromulinaceae</taxon>
        <taxon>Chrysochromulina</taxon>
    </lineage>
</organism>
<dbReference type="PANTHER" id="PTHR13318">
    <property type="entry name" value="PARTNER OF PAIRED, ISOFORM B-RELATED"/>
    <property type="match status" value="1"/>
</dbReference>
<dbReference type="EMBL" id="JWZX01002445">
    <property type="protein sequence ID" value="KOO29242.1"/>
    <property type="molecule type" value="Genomic_DNA"/>
</dbReference>
<dbReference type="PANTHER" id="PTHR13318:SF190">
    <property type="entry name" value="PARTNER OF PAIRED, ISOFORM B"/>
    <property type="match status" value="1"/>
</dbReference>
<sequence length="522" mass="56240">MILDDPDLLSLVLSQMGIELETVDVAHPQQLRSLLRLVCRSVCGHLDAIVTTYRDCRRSRDATLRVLPLDVSELATLALRRLGPLRCLQLEGLNDDALEMVLEVAADPKYGGRLENLSLQRGVFSGTCAYTSSLRLPDWEDAPTMLLPRLRELELGGCGFLTDAGLEALTAAAAPTLTRLRVTVNALLRRPRLTLPHLQHCTIAICANLTDEAVHDLCAGSPQLAELSLWRCTALRTPPVRGASLTSLNLCECTSLHDRALRPLAASRQSSLTTLDVSDILTMNDALLSAACASAPKIRHLDFSRSGHAVIAPSVGGPCLTHLIGTRCEALADETVSAACDTSPRLSTLMLALCGSLRSPRIHGALITDLNMSGCSMLQDSAVTYACMHCPRLSRLSLSLCGMLASPIVRGPALKRIELSHCERLCRPSLGGPQIEQLIFAGCTALEDDALEFACKDCPRLLKLTIDGCAGLVAPRLKSATLHSLSCQHLAHLVVEAATERSRLPALKHIVSEDAHAIEEIE</sequence>
<dbReference type="GO" id="GO:0031146">
    <property type="term" value="P:SCF-dependent proteasomal ubiquitin-dependent protein catabolic process"/>
    <property type="evidence" value="ECO:0007669"/>
    <property type="project" value="TreeGrafter"/>
</dbReference>
<dbReference type="Proteomes" id="UP000037460">
    <property type="component" value="Unassembled WGS sequence"/>
</dbReference>
<reference evidence="2" key="1">
    <citation type="journal article" date="2015" name="PLoS Genet.">
        <title>Genome Sequence and Transcriptome Analyses of Chrysochromulina tobin: Metabolic Tools for Enhanced Algal Fitness in the Prominent Order Prymnesiales (Haptophyceae).</title>
        <authorList>
            <person name="Hovde B.T."/>
            <person name="Deodato C.R."/>
            <person name="Hunsperger H.M."/>
            <person name="Ryken S.A."/>
            <person name="Yost W."/>
            <person name="Jha R.K."/>
            <person name="Patterson J."/>
            <person name="Monnat R.J. Jr."/>
            <person name="Barlow S.B."/>
            <person name="Starkenburg S.R."/>
            <person name="Cattolico R.A."/>
        </authorList>
    </citation>
    <scope>NUCLEOTIDE SEQUENCE</scope>
    <source>
        <strain evidence="2">CCMP291</strain>
    </source>
</reference>
<proteinExistence type="predicted"/>
<comment type="caution">
    <text evidence="1">The sequence shown here is derived from an EMBL/GenBank/DDBJ whole genome shotgun (WGS) entry which is preliminary data.</text>
</comment>
<dbReference type="SUPFAM" id="SSF52058">
    <property type="entry name" value="L domain-like"/>
    <property type="match status" value="1"/>
</dbReference>
<gene>
    <name evidence="1" type="ORF">Ctob_004840</name>
</gene>
<name>A0A0M0JSD2_9EUKA</name>